<proteinExistence type="predicted"/>
<evidence type="ECO:0008006" key="3">
    <source>
        <dbReference type="Google" id="ProtNLM"/>
    </source>
</evidence>
<protein>
    <recommendedName>
        <fullName evidence="3">Condensation domain-containing protein</fullName>
    </recommendedName>
</protein>
<evidence type="ECO:0000313" key="2">
    <source>
        <dbReference type="Proteomes" id="UP001442494"/>
    </source>
</evidence>
<dbReference type="Gene3D" id="3.30.559.10">
    <property type="entry name" value="Chloramphenicol acetyltransferase-like domain"/>
    <property type="match status" value="1"/>
</dbReference>
<name>A0ABV0JWD1_9CYAN</name>
<comment type="caution">
    <text evidence="1">The sequence shown here is derived from an EMBL/GenBank/DDBJ whole genome shotgun (WGS) entry which is preliminary data.</text>
</comment>
<dbReference type="Proteomes" id="UP001442494">
    <property type="component" value="Unassembled WGS sequence"/>
</dbReference>
<keyword evidence="2" id="KW-1185">Reference proteome</keyword>
<accession>A0ABV0JWD1</accession>
<dbReference type="SUPFAM" id="SSF52777">
    <property type="entry name" value="CoA-dependent acyltransferases"/>
    <property type="match status" value="1"/>
</dbReference>
<sequence length="62" mass="7292">MEETFNKLRDRHETLRTTFVIVEGDLLQVISPSLTIVVPVIDLRYLPATEREAETRHPKNRF</sequence>
<dbReference type="EMBL" id="JAMPKK010000082">
    <property type="protein sequence ID" value="MEP0867683.1"/>
    <property type="molecule type" value="Genomic_DNA"/>
</dbReference>
<reference evidence="1 2" key="1">
    <citation type="submission" date="2022-04" db="EMBL/GenBank/DDBJ databases">
        <title>Positive selection, recombination, and allopatry shape intraspecific diversity of widespread and dominant cyanobacteria.</title>
        <authorList>
            <person name="Wei J."/>
            <person name="Shu W."/>
            <person name="Hu C."/>
        </authorList>
    </citation>
    <scope>NUCLEOTIDE SEQUENCE [LARGE SCALE GENOMIC DNA]</scope>
    <source>
        <strain evidence="1 2">GB2-A5</strain>
    </source>
</reference>
<organism evidence="1 2">
    <name type="scientific">Funiculus sociatus GB2-A5</name>
    <dbReference type="NCBI Taxonomy" id="2933946"/>
    <lineage>
        <taxon>Bacteria</taxon>
        <taxon>Bacillati</taxon>
        <taxon>Cyanobacteriota</taxon>
        <taxon>Cyanophyceae</taxon>
        <taxon>Coleofasciculales</taxon>
        <taxon>Coleofasciculaceae</taxon>
        <taxon>Funiculus</taxon>
    </lineage>
</organism>
<evidence type="ECO:0000313" key="1">
    <source>
        <dbReference type="EMBL" id="MEP0867683.1"/>
    </source>
</evidence>
<dbReference type="InterPro" id="IPR023213">
    <property type="entry name" value="CAT-like_dom_sf"/>
</dbReference>
<gene>
    <name evidence="1" type="ORF">NDI37_24855</name>
</gene>